<proteinExistence type="predicted"/>
<feature type="compositionally biased region" description="Polar residues" evidence="1">
    <location>
        <begin position="398"/>
        <end position="407"/>
    </location>
</feature>
<accession>A0A9Q0JX54</accession>
<evidence type="ECO:0000313" key="3">
    <source>
        <dbReference type="Proteomes" id="UP001141806"/>
    </source>
</evidence>
<organism evidence="2 3">
    <name type="scientific">Protea cynaroides</name>
    <dbReference type="NCBI Taxonomy" id="273540"/>
    <lineage>
        <taxon>Eukaryota</taxon>
        <taxon>Viridiplantae</taxon>
        <taxon>Streptophyta</taxon>
        <taxon>Embryophyta</taxon>
        <taxon>Tracheophyta</taxon>
        <taxon>Spermatophyta</taxon>
        <taxon>Magnoliopsida</taxon>
        <taxon>Proteales</taxon>
        <taxon>Proteaceae</taxon>
        <taxon>Protea</taxon>
    </lineage>
</organism>
<keyword evidence="3" id="KW-1185">Reference proteome</keyword>
<feature type="region of interest" description="Disordered" evidence="1">
    <location>
        <begin position="389"/>
        <end position="410"/>
    </location>
</feature>
<protein>
    <submittedName>
        <fullName evidence="2">Uncharacterized protein</fullName>
    </submittedName>
</protein>
<name>A0A9Q0JX54_9MAGN</name>
<dbReference type="AlphaFoldDB" id="A0A9Q0JX54"/>
<dbReference type="InterPro" id="IPR008581">
    <property type="entry name" value="DUF863_pln"/>
</dbReference>
<dbReference type="Proteomes" id="UP001141806">
    <property type="component" value="Unassembled WGS sequence"/>
</dbReference>
<evidence type="ECO:0000256" key="1">
    <source>
        <dbReference type="SAM" id="MobiDB-lite"/>
    </source>
</evidence>
<feature type="region of interest" description="Disordered" evidence="1">
    <location>
        <begin position="346"/>
        <end position="375"/>
    </location>
</feature>
<dbReference type="PANTHER" id="PTHR33167:SF29">
    <property type="entry name" value="T28K15.14 PROTEIN"/>
    <property type="match status" value="1"/>
</dbReference>
<dbReference type="OrthoDB" id="786875at2759"/>
<gene>
    <name evidence="2" type="ORF">NE237_011535</name>
</gene>
<sequence>MLMGSDFNLNSGPHYTDSLKEVLKQKMLHHEAIFRNQVYELHRLYRIQKTLMKDLSWKEFEKYTSWTANTKSPPLPFQDPQKNRTLAGERIFSGPSMVGSTSTANWNLLEDCHGSYSKLQQKPLNLQLPADEYISRAGTEFPENRNLGPILKESSGTKEFIHANCGLDPEEVKLSISTRGGTTEKGCSSRSCYNKEASFSTLYVIDSEESIERESNGDVKPLSSLTSEAPTTFVGDKHGIQGPFLSDLNFPGGLKKDIGYRTFMNNYSLANQNGSNQENKSCCADTGYNDCQSSSRFINLFTSKQQSSLCETTHADLDRVKRDESSSFSSDPLLIFPSLTESSPAVVHELSNESDKGTRSVTTSGRKTDDSFSDEASIVVQQDKSAYGIPMDSKGKVSGTQARNASTKCRENNGNEVGAIDLERVPGDLVNHCEVFSNQGIMLSKEDVDFSLGLPNGFSYKDYQAGTSDVTPISKVASNELCTSLRCTDSPQAVDDAEVRQINFERSEEDTVSSCPLRSHAEVQAEHCKSSDATSKTNCWTGNNSCCLKDLRSGTVGKGELKNSKSSVLEESEATLLGSEFTKICSSEQDFVVTGIYTCVCTESRSSGGTKTELQCHSQQHNVEKEMDILVQKAAESLIHISLDNSFCPQGLFGEAGSNTLEDKEMSEQPQYSSDSFELNTLRLTECSADVYLVSSMPVEVNETDKGCGWKLKRGSRLKDFQKDILPGLVSLSRHEICEDKHYWDCLEIKGV</sequence>
<comment type="caution">
    <text evidence="2">The sequence shown here is derived from an EMBL/GenBank/DDBJ whole genome shotgun (WGS) entry which is preliminary data.</text>
</comment>
<reference evidence="2" key="1">
    <citation type="journal article" date="2023" name="Plant J.">
        <title>The genome of the king protea, Protea cynaroides.</title>
        <authorList>
            <person name="Chang J."/>
            <person name="Duong T.A."/>
            <person name="Schoeman C."/>
            <person name="Ma X."/>
            <person name="Roodt D."/>
            <person name="Barker N."/>
            <person name="Li Z."/>
            <person name="Van de Peer Y."/>
            <person name="Mizrachi E."/>
        </authorList>
    </citation>
    <scope>NUCLEOTIDE SEQUENCE</scope>
    <source>
        <tissue evidence="2">Young leaves</tissue>
    </source>
</reference>
<dbReference type="EMBL" id="JAMYWD010000011">
    <property type="protein sequence ID" value="KAJ4954752.1"/>
    <property type="molecule type" value="Genomic_DNA"/>
</dbReference>
<dbReference type="PANTHER" id="PTHR33167">
    <property type="entry name" value="TRANSCRIPTION FACTOR, PUTATIVE (DUF863)-RELATED"/>
    <property type="match status" value="1"/>
</dbReference>
<dbReference type="Pfam" id="PF05904">
    <property type="entry name" value="DUF863"/>
    <property type="match status" value="1"/>
</dbReference>
<evidence type="ECO:0000313" key="2">
    <source>
        <dbReference type="EMBL" id="KAJ4954752.1"/>
    </source>
</evidence>